<dbReference type="Pfam" id="PF19259">
    <property type="entry name" value="Ty3_capsid"/>
    <property type="match status" value="1"/>
</dbReference>
<evidence type="ECO:0000313" key="3">
    <source>
        <dbReference type="EMBL" id="OMO96823.1"/>
    </source>
</evidence>
<comment type="caution">
    <text evidence="3">The sequence shown here is derived from an EMBL/GenBank/DDBJ whole genome shotgun (WGS) entry which is preliminary data.</text>
</comment>
<proteinExistence type="predicted"/>
<keyword evidence="4" id="KW-1185">Reference proteome</keyword>
<dbReference type="InterPro" id="IPR045358">
    <property type="entry name" value="Ty3_capsid"/>
</dbReference>
<feature type="region of interest" description="Disordered" evidence="1">
    <location>
        <begin position="245"/>
        <end position="291"/>
    </location>
</feature>
<feature type="compositionally biased region" description="Polar residues" evidence="1">
    <location>
        <begin position="245"/>
        <end position="286"/>
    </location>
</feature>
<dbReference type="OrthoDB" id="1113451at2759"/>
<organism evidence="3 4">
    <name type="scientific">Corchorus olitorius</name>
    <dbReference type="NCBI Taxonomy" id="93759"/>
    <lineage>
        <taxon>Eukaryota</taxon>
        <taxon>Viridiplantae</taxon>
        <taxon>Streptophyta</taxon>
        <taxon>Embryophyta</taxon>
        <taxon>Tracheophyta</taxon>
        <taxon>Spermatophyta</taxon>
        <taxon>Magnoliopsida</taxon>
        <taxon>eudicotyledons</taxon>
        <taxon>Gunneridae</taxon>
        <taxon>Pentapetalae</taxon>
        <taxon>rosids</taxon>
        <taxon>malvids</taxon>
        <taxon>Malvales</taxon>
        <taxon>Malvaceae</taxon>
        <taxon>Grewioideae</taxon>
        <taxon>Apeibeae</taxon>
        <taxon>Corchorus</taxon>
    </lineage>
</organism>
<reference evidence="4" key="1">
    <citation type="submission" date="2013-09" db="EMBL/GenBank/DDBJ databases">
        <title>Corchorus olitorius genome sequencing.</title>
        <authorList>
            <person name="Alam M."/>
            <person name="Haque M.S."/>
            <person name="Islam M.S."/>
            <person name="Emdad E.M."/>
            <person name="Islam M.M."/>
            <person name="Ahmed B."/>
            <person name="Halim A."/>
            <person name="Hossen Q.M.M."/>
            <person name="Hossain M.Z."/>
            <person name="Ahmed R."/>
            <person name="Khan M.M."/>
            <person name="Islam R."/>
            <person name="Rashid M.M."/>
            <person name="Khan S.A."/>
            <person name="Rahman M.S."/>
            <person name="Alam M."/>
            <person name="Yahiya A.S."/>
            <person name="Khan M.S."/>
            <person name="Azam M.S."/>
            <person name="Haque T."/>
            <person name="Lashkar M.Z.H."/>
            <person name="Akhand A.I."/>
            <person name="Morshed G."/>
            <person name="Roy S."/>
            <person name="Uddin K.S."/>
            <person name="Rabeya T."/>
            <person name="Hossain A.S."/>
            <person name="Chowdhury A."/>
            <person name="Snigdha A.R."/>
            <person name="Mortoza M.S."/>
            <person name="Matin S.A."/>
            <person name="Hoque S.M.E."/>
            <person name="Islam M.K."/>
            <person name="Roy D.K."/>
            <person name="Haider R."/>
            <person name="Moosa M.M."/>
            <person name="Elias S.M."/>
            <person name="Hasan A.M."/>
            <person name="Jahan S."/>
            <person name="Shafiuddin M."/>
            <person name="Mahmood N."/>
            <person name="Shommy N.S."/>
        </authorList>
    </citation>
    <scope>NUCLEOTIDE SEQUENCE [LARGE SCALE GENOMIC DNA]</scope>
    <source>
        <strain evidence="4">cv. O-4</strain>
    </source>
</reference>
<protein>
    <submittedName>
        <fullName evidence="3">Retrotransposon gag protein</fullName>
    </submittedName>
</protein>
<dbReference type="Proteomes" id="UP000187203">
    <property type="component" value="Unassembled WGS sequence"/>
</dbReference>
<gene>
    <name evidence="3" type="ORF">COLO4_15060</name>
</gene>
<evidence type="ECO:0000259" key="2">
    <source>
        <dbReference type="Pfam" id="PF19259"/>
    </source>
</evidence>
<sequence length="390" mass="44181">MQQNFEKISSDLKQFIAKCFQTPPMVDLSSGSKSPTCFNLADSTSQGSSPCSYTKHSKIECPKFDGSDFLGWHHRILQFFEADSTPEHIRIRTVMMHLEGRALQFHLNFMKVAGSTGQVTWNQYILAMRERFGCNQYRNPLSELIAWKQTGSVDDYYDHFEGLLNLFKLSDDDAMSFFITNLKPELCQQVNLSQPKTLAQAVNYARHVESLMTSPVPLSFAAMSPAFKTFLNPNTLPKQCTYTQRTNTKLPSLNPPSTQQGLLTYTSSKQSSPTEKQPTSTKNSYVPTRVERDERKKQGLCMWCAVKYTPGHKCGIKAQLYQMVLEKTTELSTKESYVDCVEFIDDTTHNVNEAENPPTISLNALLVILREVHLHNAAIYWNSTALQHGS</sequence>
<evidence type="ECO:0000313" key="4">
    <source>
        <dbReference type="Proteomes" id="UP000187203"/>
    </source>
</evidence>
<dbReference type="AlphaFoldDB" id="A0A1R3JPQ5"/>
<evidence type="ECO:0000256" key="1">
    <source>
        <dbReference type="SAM" id="MobiDB-lite"/>
    </source>
</evidence>
<accession>A0A1R3JPQ5</accession>
<name>A0A1R3JPQ5_9ROSI</name>
<feature type="domain" description="Ty3 transposon capsid-like protein" evidence="2">
    <location>
        <begin position="77"/>
        <end position="211"/>
    </location>
</feature>
<dbReference type="EMBL" id="AWUE01015551">
    <property type="protein sequence ID" value="OMO96823.1"/>
    <property type="molecule type" value="Genomic_DNA"/>
</dbReference>